<dbReference type="Proteomes" id="UP000663879">
    <property type="component" value="Unassembled WGS sequence"/>
</dbReference>
<gene>
    <name evidence="1" type="ORF">OXX778_LOCUS6499</name>
</gene>
<evidence type="ECO:0000313" key="1">
    <source>
        <dbReference type="EMBL" id="CAF0801669.1"/>
    </source>
</evidence>
<evidence type="ECO:0008006" key="3">
    <source>
        <dbReference type="Google" id="ProtNLM"/>
    </source>
</evidence>
<reference evidence="1" key="1">
    <citation type="submission" date="2021-02" db="EMBL/GenBank/DDBJ databases">
        <authorList>
            <person name="Nowell W R."/>
        </authorList>
    </citation>
    <scope>NUCLEOTIDE SEQUENCE</scope>
    <source>
        <strain evidence="1">Ploen Becks lab</strain>
    </source>
</reference>
<dbReference type="OrthoDB" id="10203207at2759"/>
<proteinExistence type="predicted"/>
<name>A0A813SSH4_9BILA</name>
<evidence type="ECO:0000313" key="2">
    <source>
        <dbReference type="Proteomes" id="UP000663879"/>
    </source>
</evidence>
<keyword evidence="2" id="KW-1185">Reference proteome</keyword>
<comment type="caution">
    <text evidence="1">The sequence shown here is derived from an EMBL/GenBank/DDBJ whole genome shotgun (WGS) entry which is preliminary data.</text>
</comment>
<dbReference type="EMBL" id="CAJNOC010000775">
    <property type="protein sequence ID" value="CAF0801669.1"/>
    <property type="molecule type" value="Genomic_DNA"/>
</dbReference>
<accession>A0A813SSH4</accession>
<dbReference type="AlphaFoldDB" id="A0A813SSH4"/>
<organism evidence="1 2">
    <name type="scientific">Brachionus calyciflorus</name>
    <dbReference type="NCBI Taxonomy" id="104777"/>
    <lineage>
        <taxon>Eukaryota</taxon>
        <taxon>Metazoa</taxon>
        <taxon>Spiralia</taxon>
        <taxon>Gnathifera</taxon>
        <taxon>Rotifera</taxon>
        <taxon>Eurotatoria</taxon>
        <taxon>Monogononta</taxon>
        <taxon>Pseudotrocha</taxon>
        <taxon>Ploima</taxon>
        <taxon>Brachionidae</taxon>
        <taxon>Brachionus</taxon>
    </lineage>
</organism>
<protein>
    <recommendedName>
        <fullName evidence="3">CCHC-type domain-containing protein</fullName>
    </recommendedName>
</protein>
<sequence length="230" mass="26046">MKHTIKPVILYSRVCGRCGNPNHNQKENKCRERCLRCGDYDHTLSSCRNNPQCINCGGNHQCNNDICEFLINKTLSSNKYIIDVLLKEGVINSVDEILQSQNFNQGKQVSYEMKSMEEVMNKLIENKLASQSLRLSDLEKITQEHSGEIQEMRNDIKLVKTESGEVNSKIDYLKSDLDTVKTDLRPVNEVVSKTNLELKANQSSIESYFKLVLSRMDGQSGPASSSSLNH</sequence>